<keyword evidence="4 12" id="KW-0812">Transmembrane</keyword>
<dbReference type="AlphaFoldDB" id="A0A1V9ZD84"/>
<dbReference type="EMBL" id="JNBS01002002">
    <property type="protein sequence ID" value="OQR95948.1"/>
    <property type="molecule type" value="Genomic_DNA"/>
</dbReference>
<dbReference type="GO" id="GO:0034702">
    <property type="term" value="C:monoatomic ion channel complex"/>
    <property type="evidence" value="ECO:0007669"/>
    <property type="project" value="UniProtKB-KW"/>
</dbReference>
<feature type="domain" description="Cyclic nucleotide-binding" evidence="13">
    <location>
        <begin position="394"/>
        <end position="521"/>
    </location>
</feature>
<keyword evidence="11" id="KW-0407">Ion channel</keyword>
<evidence type="ECO:0000256" key="9">
    <source>
        <dbReference type="ARBA" id="ARBA00023065"/>
    </source>
</evidence>
<evidence type="ECO:0000256" key="7">
    <source>
        <dbReference type="ARBA" id="ARBA00022958"/>
    </source>
</evidence>
<keyword evidence="7" id="KW-0630">Potassium</keyword>
<dbReference type="Pfam" id="PF00520">
    <property type="entry name" value="Ion_trans"/>
    <property type="match status" value="1"/>
</dbReference>
<dbReference type="InterPro" id="IPR018488">
    <property type="entry name" value="cNMP-bd_CS"/>
</dbReference>
<dbReference type="SUPFAM" id="SSF81324">
    <property type="entry name" value="Voltage-gated potassium channels"/>
    <property type="match status" value="1"/>
</dbReference>
<dbReference type="PROSITE" id="PS00889">
    <property type="entry name" value="CNMP_BINDING_2"/>
    <property type="match status" value="1"/>
</dbReference>
<dbReference type="InterPro" id="IPR003938">
    <property type="entry name" value="K_chnl_volt-dep_EAG/ELK/ERG"/>
</dbReference>
<dbReference type="PANTHER" id="PTHR10217:SF435">
    <property type="entry name" value="POTASSIUM VOLTAGE-GATED CHANNEL PROTEIN EAG"/>
    <property type="match status" value="1"/>
</dbReference>
<evidence type="ECO:0000256" key="5">
    <source>
        <dbReference type="ARBA" id="ARBA00022826"/>
    </source>
</evidence>
<dbReference type="OrthoDB" id="74619at2759"/>
<dbReference type="Gene3D" id="2.60.120.10">
    <property type="entry name" value="Jelly Rolls"/>
    <property type="match status" value="1"/>
</dbReference>
<dbReference type="SMART" id="SM00100">
    <property type="entry name" value="cNMP"/>
    <property type="match status" value="1"/>
</dbReference>
<dbReference type="InterPro" id="IPR000595">
    <property type="entry name" value="cNMP-bd_dom"/>
</dbReference>
<organism evidence="14 15">
    <name type="scientific">Thraustotheca clavata</name>
    <dbReference type="NCBI Taxonomy" id="74557"/>
    <lineage>
        <taxon>Eukaryota</taxon>
        <taxon>Sar</taxon>
        <taxon>Stramenopiles</taxon>
        <taxon>Oomycota</taxon>
        <taxon>Saprolegniomycetes</taxon>
        <taxon>Saprolegniales</taxon>
        <taxon>Achlyaceae</taxon>
        <taxon>Thraustotheca</taxon>
    </lineage>
</organism>
<proteinExistence type="predicted"/>
<evidence type="ECO:0000313" key="14">
    <source>
        <dbReference type="EMBL" id="OQR95948.1"/>
    </source>
</evidence>
<dbReference type="InterPro" id="IPR005821">
    <property type="entry name" value="Ion_trans_dom"/>
</dbReference>
<dbReference type="Pfam" id="PF00027">
    <property type="entry name" value="cNMP_binding"/>
    <property type="match status" value="1"/>
</dbReference>
<reference evidence="14 15" key="1">
    <citation type="journal article" date="2014" name="Genome Biol. Evol.">
        <title>The secreted proteins of Achlya hypogyna and Thraustotheca clavata identify the ancestral oomycete secretome and reveal gene acquisitions by horizontal gene transfer.</title>
        <authorList>
            <person name="Misner I."/>
            <person name="Blouin N."/>
            <person name="Leonard G."/>
            <person name="Richards T.A."/>
            <person name="Lane C.E."/>
        </authorList>
    </citation>
    <scope>NUCLEOTIDE SEQUENCE [LARGE SCALE GENOMIC DNA]</scope>
    <source>
        <strain evidence="14 15">ATCC 34112</strain>
    </source>
</reference>
<evidence type="ECO:0000256" key="3">
    <source>
        <dbReference type="ARBA" id="ARBA00022538"/>
    </source>
</evidence>
<dbReference type="Gene3D" id="1.10.287.70">
    <property type="match status" value="1"/>
</dbReference>
<evidence type="ECO:0000259" key="13">
    <source>
        <dbReference type="PROSITE" id="PS50042"/>
    </source>
</evidence>
<name>A0A1V9ZD84_9STRA</name>
<dbReference type="GO" id="GO:0005886">
    <property type="term" value="C:plasma membrane"/>
    <property type="evidence" value="ECO:0007669"/>
    <property type="project" value="TreeGrafter"/>
</dbReference>
<comment type="caution">
    <text evidence="14">The sequence shown here is derived from an EMBL/GenBank/DDBJ whole genome shotgun (WGS) entry which is preliminary data.</text>
</comment>
<dbReference type="PRINTS" id="PR01463">
    <property type="entry name" value="EAGCHANLFMLY"/>
</dbReference>
<keyword evidence="3" id="KW-0633">Potassium transport</keyword>
<keyword evidence="6" id="KW-0851">Voltage-gated channel</keyword>
<dbReference type="GO" id="GO:0005249">
    <property type="term" value="F:voltage-gated potassium channel activity"/>
    <property type="evidence" value="ECO:0007669"/>
    <property type="project" value="InterPro"/>
</dbReference>
<evidence type="ECO:0000256" key="6">
    <source>
        <dbReference type="ARBA" id="ARBA00022882"/>
    </source>
</evidence>
<keyword evidence="10 12" id="KW-0472">Membrane</keyword>
<keyword evidence="15" id="KW-1185">Reference proteome</keyword>
<comment type="subcellular location">
    <subcellularLocation>
        <location evidence="1">Membrane</location>
        <topology evidence="1">Multi-pass membrane protein</topology>
    </subcellularLocation>
</comment>
<dbReference type="InterPro" id="IPR018490">
    <property type="entry name" value="cNMP-bd_dom_sf"/>
</dbReference>
<evidence type="ECO:0000256" key="10">
    <source>
        <dbReference type="ARBA" id="ARBA00023136"/>
    </source>
</evidence>
<keyword evidence="9" id="KW-0406">Ion transport</keyword>
<dbReference type="Proteomes" id="UP000243217">
    <property type="component" value="Unassembled WGS sequence"/>
</dbReference>
<dbReference type="Gene3D" id="1.10.287.630">
    <property type="entry name" value="Helix hairpin bin"/>
    <property type="match status" value="1"/>
</dbReference>
<dbReference type="PANTHER" id="PTHR10217">
    <property type="entry name" value="VOLTAGE AND LIGAND GATED POTASSIUM CHANNEL"/>
    <property type="match status" value="1"/>
</dbReference>
<feature type="transmembrane region" description="Helical" evidence="12">
    <location>
        <begin position="203"/>
        <end position="221"/>
    </location>
</feature>
<keyword evidence="5" id="KW-0631">Potassium channel</keyword>
<dbReference type="GO" id="GO:0042391">
    <property type="term" value="P:regulation of membrane potential"/>
    <property type="evidence" value="ECO:0007669"/>
    <property type="project" value="TreeGrafter"/>
</dbReference>
<keyword evidence="2" id="KW-0813">Transport</keyword>
<evidence type="ECO:0000256" key="12">
    <source>
        <dbReference type="SAM" id="Phobius"/>
    </source>
</evidence>
<evidence type="ECO:0000313" key="15">
    <source>
        <dbReference type="Proteomes" id="UP000243217"/>
    </source>
</evidence>
<evidence type="ECO:0000256" key="1">
    <source>
        <dbReference type="ARBA" id="ARBA00004141"/>
    </source>
</evidence>
<feature type="transmembrane region" description="Helical" evidence="12">
    <location>
        <begin position="291"/>
        <end position="311"/>
    </location>
</feature>
<feature type="transmembrane region" description="Helical" evidence="12">
    <location>
        <begin position="262"/>
        <end position="279"/>
    </location>
</feature>
<feature type="transmembrane region" description="Helical" evidence="12">
    <location>
        <begin position="55"/>
        <end position="77"/>
    </location>
</feature>
<gene>
    <name evidence="14" type="ORF">THRCLA_07444</name>
</gene>
<keyword evidence="8 12" id="KW-1133">Transmembrane helix</keyword>
<evidence type="ECO:0000256" key="4">
    <source>
        <dbReference type="ARBA" id="ARBA00022692"/>
    </source>
</evidence>
<dbReference type="CDD" id="cd00038">
    <property type="entry name" value="CAP_ED"/>
    <property type="match status" value="1"/>
</dbReference>
<dbReference type="InterPro" id="IPR014710">
    <property type="entry name" value="RmlC-like_jellyroll"/>
</dbReference>
<dbReference type="PROSITE" id="PS00888">
    <property type="entry name" value="CNMP_BINDING_1"/>
    <property type="match status" value="1"/>
</dbReference>
<accession>A0A1V9ZD84</accession>
<evidence type="ECO:0000256" key="2">
    <source>
        <dbReference type="ARBA" id="ARBA00022448"/>
    </source>
</evidence>
<evidence type="ECO:0000256" key="11">
    <source>
        <dbReference type="ARBA" id="ARBA00023303"/>
    </source>
</evidence>
<sequence length="545" mass="62701">MALRRLSGLGFSLKIRPVRGPEVTEGTSRQSSLQNPEKARGILYPTSPYQTAWDMVNILLLLYVCTMVPFVASFYTLSEYQSSPWAISDSMVDTLYLFDILLRFRSAYVDAKSGDLITNPKTIAMHYLKGWFFFDFLVTFPWDTLFNQFEVTESKASQIPRLFRMIRFTRMAKVLRILRIQNLADFCEDKLNINRNYIVVSKLLLSILLVAHFTACGFYTMCGIADSDYEIGMINGDPSRSWIAYATYSKKTWKTTYSRSEMYISSLYFAFTMMATVGFGDFIPITINERIYTIFGMVVSAGTYAFMIASVSSSVASMNVTRNRYFERLNELNAYMESRGLPQSLQLRTRKYYRYFLQKKTVYDESRILEDLSTSLREEITEHYIRMTIKNITFFKDVPKGFTAFIAVHLKPLFVSPLSTVIKMGDYGTEMFIISRGVLQVFEPGHATEEEVPDIEISFLMDGDHFGEMALLLQEQKFKRSASVKAKIYCELHAIAYQHVQMGLTRFPSVMDKLMSAALQRKTLLTNLRKSKVSQLTSNAHRINS</sequence>
<evidence type="ECO:0000256" key="8">
    <source>
        <dbReference type="ARBA" id="ARBA00022989"/>
    </source>
</evidence>
<dbReference type="InterPro" id="IPR050818">
    <property type="entry name" value="KCNH_animal-type"/>
</dbReference>
<dbReference type="SUPFAM" id="SSF51206">
    <property type="entry name" value="cAMP-binding domain-like"/>
    <property type="match status" value="1"/>
</dbReference>
<protein>
    <submittedName>
        <fullName evidence="14">Transcriptional regulator, Crp/Fnr family</fullName>
    </submittedName>
</protein>
<dbReference type="PROSITE" id="PS50042">
    <property type="entry name" value="CNMP_BINDING_3"/>
    <property type="match status" value="1"/>
</dbReference>